<comment type="caution">
    <text evidence="1">The sequence shown here is derived from an EMBL/GenBank/DDBJ whole genome shotgun (WGS) entry which is preliminary data.</text>
</comment>
<evidence type="ECO:0000313" key="1">
    <source>
        <dbReference type="EMBL" id="KAA3484484.1"/>
    </source>
</evidence>
<dbReference type="Proteomes" id="UP000325315">
    <property type="component" value="Unassembled WGS sequence"/>
</dbReference>
<reference evidence="2" key="1">
    <citation type="journal article" date="2019" name="Plant Biotechnol. J.">
        <title>Genome sequencing of the Australian wild diploid species Gossypium australe highlights disease resistance and delayed gland morphogenesis.</title>
        <authorList>
            <person name="Cai Y."/>
            <person name="Cai X."/>
            <person name="Wang Q."/>
            <person name="Wang P."/>
            <person name="Zhang Y."/>
            <person name="Cai C."/>
            <person name="Xu Y."/>
            <person name="Wang K."/>
            <person name="Zhou Z."/>
            <person name="Wang C."/>
            <person name="Geng S."/>
            <person name="Li B."/>
            <person name="Dong Q."/>
            <person name="Hou Y."/>
            <person name="Wang H."/>
            <person name="Ai P."/>
            <person name="Liu Z."/>
            <person name="Yi F."/>
            <person name="Sun M."/>
            <person name="An G."/>
            <person name="Cheng J."/>
            <person name="Zhang Y."/>
            <person name="Shi Q."/>
            <person name="Xie Y."/>
            <person name="Shi X."/>
            <person name="Chang Y."/>
            <person name="Huang F."/>
            <person name="Chen Y."/>
            <person name="Hong S."/>
            <person name="Mi L."/>
            <person name="Sun Q."/>
            <person name="Zhang L."/>
            <person name="Zhou B."/>
            <person name="Peng R."/>
            <person name="Zhang X."/>
            <person name="Liu F."/>
        </authorList>
    </citation>
    <scope>NUCLEOTIDE SEQUENCE [LARGE SCALE GENOMIC DNA]</scope>
    <source>
        <strain evidence="2">cv. PA1801</strain>
    </source>
</reference>
<organism evidence="1 2">
    <name type="scientific">Gossypium australe</name>
    <dbReference type="NCBI Taxonomy" id="47621"/>
    <lineage>
        <taxon>Eukaryota</taxon>
        <taxon>Viridiplantae</taxon>
        <taxon>Streptophyta</taxon>
        <taxon>Embryophyta</taxon>
        <taxon>Tracheophyta</taxon>
        <taxon>Spermatophyta</taxon>
        <taxon>Magnoliopsida</taxon>
        <taxon>eudicotyledons</taxon>
        <taxon>Gunneridae</taxon>
        <taxon>Pentapetalae</taxon>
        <taxon>rosids</taxon>
        <taxon>malvids</taxon>
        <taxon>Malvales</taxon>
        <taxon>Malvaceae</taxon>
        <taxon>Malvoideae</taxon>
        <taxon>Gossypium</taxon>
    </lineage>
</organism>
<proteinExistence type="predicted"/>
<accession>A0A5B6WTU8</accession>
<name>A0A5B6WTU8_9ROSI</name>
<gene>
    <name evidence="1" type="ORF">EPI10_006567</name>
</gene>
<dbReference type="AlphaFoldDB" id="A0A5B6WTU8"/>
<dbReference type="EMBL" id="SMMG02000002">
    <property type="protein sequence ID" value="KAA3484484.1"/>
    <property type="molecule type" value="Genomic_DNA"/>
</dbReference>
<evidence type="ECO:0000313" key="2">
    <source>
        <dbReference type="Proteomes" id="UP000325315"/>
    </source>
</evidence>
<keyword evidence="2" id="KW-1185">Reference proteome</keyword>
<protein>
    <submittedName>
        <fullName evidence="1">Uncharacterized protein</fullName>
    </submittedName>
</protein>
<sequence length="142" mass="16150">MATSAEHLCIGPSLTRNRFTGLTGLMKLKKRSTKFVCKLEKKRDQILDPSHVISLTEVKIRPDITYGEEPIKILAREFYDNDTKSKMLRGNLRKLCENSTQTYSLGQKSLRGESYNSLILGLVGIVVSRPQIRHKKFHGMIS</sequence>